<evidence type="ECO:0000313" key="1">
    <source>
        <dbReference type="EMBL" id="CTP88647.1"/>
    </source>
</evidence>
<dbReference type="Proteomes" id="UP000045978">
    <property type="component" value="Unassembled WGS sequence"/>
</dbReference>
<evidence type="ECO:0000313" key="2">
    <source>
        <dbReference type="Proteomes" id="UP000045978"/>
    </source>
</evidence>
<dbReference type="RefSeq" id="WP_053838349.1">
    <property type="nucleotide sequence ID" value="NZ_CXOJ01000048.1"/>
</dbReference>
<gene>
    <name evidence="1" type="ORF">XTPLMG730_2211</name>
</gene>
<organism evidence="1 2">
    <name type="scientific">Xanthomonas graminis pv. phlei</name>
    <dbReference type="NCBI Taxonomy" id="487906"/>
    <lineage>
        <taxon>Bacteria</taxon>
        <taxon>Pseudomonadati</taxon>
        <taxon>Pseudomonadota</taxon>
        <taxon>Gammaproteobacteria</taxon>
        <taxon>Lysobacterales</taxon>
        <taxon>Lysobacteraceae</taxon>
        <taxon>Xanthomonas</taxon>
        <taxon>Xanthomonas translucens group</taxon>
        <taxon>Xanthomonas graminis</taxon>
    </lineage>
</organism>
<dbReference type="EMBL" id="CXOJ01000048">
    <property type="protein sequence ID" value="CTP88647.1"/>
    <property type="molecule type" value="Genomic_DNA"/>
</dbReference>
<protein>
    <submittedName>
        <fullName evidence="1">Uncharacterized protein</fullName>
    </submittedName>
</protein>
<dbReference type="AlphaFoldDB" id="A0A0K2ZUF0"/>
<name>A0A0K2ZUF0_9XANT</name>
<sequence length="63" mass="6979">MWVLSSADASYRIDPRSLRILERQPQALEVAAAIGGDGQLYLGGAQGLWRLPTRCRCRPRKPG</sequence>
<accession>A0A0K2ZUF0</accession>
<reference evidence="1 2" key="1">
    <citation type="submission" date="2015-07" db="EMBL/GenBank/DDBJ databases">
        <authorList>
            <person name="Noorani M."/>
        </authorList>
    </citation>
    <scope>NUCLEOTIDE SEQUENCE [LARGE SCALE GENOMIC DNA]</scope>
    <source>
        <strain evidence="1">LMG730</strain>
    </source>
</reference>
<proteinExistence type="predicted"/>